<protein>
    <submittedName>
        <fullName evidence="2">Uncharacterized protein</fullName>
    </submittedName>
</protein>
<reference evidence="2 3" key="1">
    <citation type="submission" date="2018-09" db="EMBL/GenBank/DDBJ databases">
        <authorList>
            <person name="Postec A."/>
        </authorList>
    </citation>
    <scope>NUCLEOTIDE SEQUENCE [LARGE SCALE GENOMIC DNA]</scope>
    <source>
        <strain evidence="2">70B-A</strain>
    </source>
</reference>
<accession>A0A3P7S503</accession>
<evidence type="ECO:0000313" key="2">
    <source>
        <dbReference type="EMBL" id="VDN47559.1"/>
    </source>
</evidence>
<dbReference type="Proteomes" id="UP000279029">
    <property type="component" value="Chromosome"/>
</dbReference>
<dbReference type="OrthoDB" id="2081843at2"/>
<name>A0A3P7S503_9FIRM</name>
<keyword evidence="1" id="KW-1133">Transmembrane helix</keyword>
<gene>
    <name evidence="2" type="ORF">PATL70BA_1672</name>
</gene>
<keyword evidence="1" id="KW-0472">Membrane</keyword>
<keyword evidence="3" id="KW-1185">Reference proteome</keyword>
<evidence type="ECO:0000256" key="1">
    <source>
        <dbReference type="SAM" id="Phobius"/>
    </source>
</evidence>
<dbReference type="AlphaFoldDB" id="A0A3P7S503"/>
<proteinExistence type="predicted"/>
<evidence type="ECO:0000313" key="3">
    <source>
        <dbReference type="Proteomes" id="UP000279029"/>
    </source>
</evidence>
<feature type="transmembrane region" description="Helical" evidence="1">
    <location>
        <begin position="9"/>
        <end position="30"/>
    </location>
</feature>
<dbReference type="RefSeq" id="WP_125136847.1">
    <property type="nucleotide sequence ID" value="NZ_LR130778.1"/>
</dbReference>
<organism evidence="2 3">
    <name type="scientific">Petrocella atlantisensis</name>
    <dbReference type="NCBI Taxonomy" id="2173034"/>
    <lineage>
        <taxon>Bacteria</taxon>
        <taxon>Bacillati</taxon>
        <taxon>Bacillota</taxon>
        <taxon>Clostridia</taxon>
        <taxon>Lachnospirales</taxon>
        <taxon>Vallitaleaceae</taxon>
        <taxon>Petrocella</taxon>
    </lineage>
</organism>
<keyword evidence="1" id="KW-0812">Transmembrane</keyword>
<sequence>MDGNIQKALWIGVSILLFVAVVAIGMSAYGKASKMTDESMSNLDMQAQQLANAAYGVYDNQYVSGTQVINAIKSYKATPDEMQIIVVKGGSSTYYLSTGSAEAGTLSPIAEGTTNNMLKSVQDKNNATAYINPYGEFYATVVTDVNGIVRAIRFEQQ</sequence>
<dbReference type="EMBL" id="LR130778">
    <property type="protein sequence ID" value="VDN47559.1"/>
    <property type="molecule type" value="Genomic_DNA"/>
</dbReference>
<dbReference type="KEGG" id="cbar:PATL70BA_1672"/>